<sequence>MPVKRMAGLLILVLALGLLVGCTISKAQAKNPPFHEVKDKLTKAVDLATFKEGNYAKLKRYYGIARGDIEDFVLYRAPSNIKADEILLIKVKPEALDKVQQQIEQRVAKQAASFKDYLPEEYYLIEKRVIKVQGNYILLAISKDAAQIARAFAECF</sequence>
<dbReference type="STRING" id="1833852.B0537_00115"/>
<evidence type="ECO:0008006" key="3">
    <source>
        <dbReference type="Google" id="ProtNLM"/>
    </source>
</evidence>
<proteinExistence type="predicted"/>
<evidence type="ECO:0000313" key="2">
    <source>
        <dbReference type="Proteomes" id="UP000189464"/>
    </source>
</evidence>
<dbReference type="EMBL" id="CP019698">
    <property type="protein sequence ID" value="AQS57671.1"/>
    <property type="molecule type" value="Genomic_DNA"/>
</dbReference>
<dbReference type="PROSITE" id="PS51257">
    <property type="entry name" value="PROKAR_LIPOPROTEIN"/>
    <property type="match status" value="1"/>
</dbReference>
<keyword evidence="2" id="KW-1185">Reference proteome</keyword>
<gene>
    <name evidence="1" type="ORF">B0537_00115</name>
</gene>
<dbReference type="KEGG" id="dfg:B0537_00115"/>
<organism evidence="1 2">
    <name type="scientific">Desulforamulus ferrireducens</name>
    <dbReference type="NCBI Taxonomy" id="1833852"/>
    <lineage>
        <taxon>Bacteria</taxon>
        <taxon>Bacillati</taxon>
        <taxon>Bacillota</taxon>
        <taxon>Clostridia</taxon>
        <taxon>Eubacteriales</taxon>
        <taxon>Peptococcaceae</taxon>
        <taxon>Desulforamulus</taxon>
    </lineage>
</organism>
<reference evidence="1 2" key="1">
    <citation type="journal article" date="2016" name="Int. J. Syst. Evol. Microbiol.">
        <title>Desulfotomaculum ferrireducens sp. nov., a moderately thermophilic sulfate-reducing and dissimilatory Fe(III)-reducing bacterium isolated from compost.</title>
        <authorList>
            <person name="Yang G."/>
            <person name="Guo J."/>
            <person name="Zhuang L."/>
            <person name="Yuan Y."/>
            <person name="Zhou S."/>
        </authorList>
    </citation>
    <scope>NUCLEOTIDE SEQUENCE [LARGE SCALE GENOMIC DNA]</scope>
    <source>
        <strain evidence="1 2">GSS09</strain>
    </source>
</reference>
<evidence type="ECO:0000313" key="1">
    <source>
        <dbReference type="EMBL" id="AQS57671.1"/>
    </source>
</evidence>
<dbReference type="AlphaFoldDB" id="A0A1S6ISC7"/>
<dbReference type="InterPro" id="IPR025648">
    <property type="entry name" value="DUF4358"/>
</dbReference>
<dbReference type="RefSeq" id="WP_077712634.1">
    <property type="nucleotide sequence ID" value="NZ_CP019698.1"/>
</dbReference>
<accession>A0A1S6ISC7</accession>
<dbReference type="Pfam" id="PF14270">
    <property type="entry name" value="DUF4358"/>
    <property type="match status" value="1"/>
</dbReference>
<dbReference type="Proteomes" id="UP000189464">
    <property type="component" value="Chromosome"/>
</dbReference>
<name>A0A1S6ISC7_9FIRM</name>
<protein>
    <recommendedName>
        <fullName evidence="3">DUF4358 domain-containing protein</fullName>
    </recommendedName>
</protein>